<proteinExistence type="predicted"/>
<sequence>MARHNPSAPPESVISIIAPGMQIVGDCQTEGTLRVEGSVEGSIFAGKAVVVGEAGRVIGDITTQDAVISGRVAGNLVIGSRLELQSTSVVEGEVHARRIQVEEGTLLNGSVHIGETDGSTLTHEGQSDSEEQQLPIDAGSWHRPVVAAPKR</sequence>
<gene>
    <name evidence="2" type="ORF">METZ01_LOCUS421325</name>
</gene>
<reference evidence="2" key="1">
    <citation type="submission" date="2018-05" db="EMBL/GenBank/DDBJ databases">
        <authorList>
            <person name="Lanie J.A."/>
            <person name="Ng W.-L."/>
            <person name="Kazmierczak K.M."/>
            <person name="Andrzejewski T.M."/>
            <person name="Davidsen T.M."/>
            <person name="Wayne K.J."/>
            <person name="Tettelin H."/>
            <person name="Glass J.I."/>
            <person name="Rusch D."/>
            <person name="Podicherti R."/>
            <person name="Tsui H.-C.T."/>
            <person name="Winkler M.E."/>
        </authorList>
    </citation>
    <scope>NUCLEOTIDE SEQUENCE</scope>
</reference>
<evidence type="ECO:0000313" key="2">
    <source>
        <dbReference type="EMBL" id="SVD68471.1"/>
    </source>
</evidence>
<evidence type="ECO:0000256" key="1">
    <source>
        <dbReference type="SAM" id="MobiDB-lite"/>
    </source>
</evidence>
<dbReference type="AlphaFoldDB" id="A0A382XDM7"/>
<protein>
    <recommendedName>
        <fullName evidence="3">Polymer-forming cytoskeletal protein</fullName>
    </recommendedName>
</protein>
<dbReference type="PANTHER" id="PTHR35024:SF4">
    <property type="entry name" value="POLYMER-FORMING CYTOSKELETAL PROTEIN"/>
    <property type="match status" value="1"/>
</dbReference>
<feature type="region of interest" description="Disordered" evidence="1">
    <location>
        <begin position="110"/>
        <end position="151"/>
    </location>
</feature>
<organism evidence="2">
    <name type="scientific">marine metagenome</name>
    <dbReference type="NCBI Taxonomy" id="408172"/>
    <lineage>
        <taxon>unclassified sequences</taxon>
        <taxon>metagenomes</taxon>
        <taxon>ecological metagenomes</taxon>
    </lineage>
</organism>
<dbReference type="PANTHER" id="PTHR35024">
    <property type="entry name" value="HYPOTHETICAL CYTOSOLIC PROTEIN"/>
    <property type="match status" value="1"/>
</dbReference>
<name>A0A382XDM7_9ZZZZ</name>
<evidence type="ECO:0008006" key="3">
    <source>
        <dbReference type="Google" id="ProtNLM"/>
    </source>
</evidence>
<dbReference type="Pfam" id="PF04519">
    <property type="entry name" value="Bactofilin"/>
    <property type="match status" value="1"/>
</dbReference>
<dbReference type="EMBL" id="UINC01166487">
    <property type="protein sequence ID" value="SVD68471.1"/>
    <property type="molecule type" value="Genomic_DNA"/>
</dbReference>
<accession>A0A382XDM7</accession>
<dbReference type="Gene3D" id="2.160.10.10">
    <property type="entry name" value="Hexapeptide repeat proteins"/>
    <property type="match status" value="1"/>
</dbReference>
<dbReference type="InterPro" id="IPR007607">
    <property type="entry name" value="BacA/B"/>
</dbReference>